<dbReference type="InterPro" id="IPR005149">
    <property type="entry name" value="Tscrpt_reg_PadR_N"/>
</dbReference>
<dbReference type="PANTHER" id="PTHR43252">
    <property type="entry name" value="TRANSCRIPTIONAL REGULATOR YQJI"/>
    <property type="match status" value="1"/>
</dbReference>
<dbReference type="Gene3D" id="1.10.10.10">
    <property type="entry name" value="Winged helix-like DNA-binding domain superfamily/Winged helix DNA-binding domain"/>
    <property type="match status" value="1"/>
</dbReference>
<evidence type="ECO:0000313" key="2">
    <source>
        <dbReference type="EMBL" id="RLE52307.1"/>
    </source>
</evidence>
<dbReference type="Pfam" id="PF03551">
    <property type="entry name" value="PadR"/>
    <property type="match status" value="1"/>
</dbReference>
<organism evidence="2 3">
    <name type="scientific">Thermoproteota archaeon</name>
    <dbReference type="NCBI Taxonomy" id="2056631"/>
    <lineage>
        <taxon>Archaea</taxon>
        <taxon>Thermoproteota</taxon>
    </lineage>
</organism>
<gene>
    <name evidence="2" type="ORF">DRJ33_04070</name>
</gene>
<dbReference type="Proteomes" id="UP000272051">
    <property type="component" value="Unassembled WGS sequence"/>
</dbReference>
<dbReference type="InterPro" id="IPR036390">
    <property type="entry name" value="WH_DNA-bd_sf"/>
</dbReference>
<reference evidence="2 3" key="1">
    <citation type="submission" date="2018-06" db="EMBL/GenBank/DDBJ databases">
        <title>Extensive metabolic versatility and redundancy in microbially diverse, dynamic hydrothermal sediments.</title>
        <authorList>
            <person name="Dombrowski N."/>
            <person name="Teske A."/>
            <person name="Baker B.J."/>
        </authorList>
    </citation>
    <scope>NUCLEOTIDE SEQUENCE [LARGE SCALE GENOMIC DNA]</scope>
    <source>
        <strain evidence="2">B34_G17</strain>
    </source>
</reference>
<proteinExistence type="predicted"/>
<protein>
    <recommendedName>
        <fullName evidence="1">Transcription regulator PadR N-terminal domain-containing protein</fullName>
    </recommendedName>
</protein>
<sequence length="131" mass="14923">LKHCEIKINTRQTTSYQRREANLMMSITPGRAGILLMKGLVRFAILSLLEKREMTGYSILKNLRSLTGLNLHAGSVYPLLYSLEKSGLLTSFSIEKGRRRLRYYKLSEAGRELLGKTKHIAQKIFEGEHVA</sequence>
<feature type="domain" description="Transcription regulator PadR N-terminal" evidence="1">
    <location>
        <begin position="45"/>
        <end position="114"/>
    </location>
</feature>
<accession>A0A497EYP2</accession>
<evidence type="ECO:0000259" key="1">
    <source>
        <dbReference type="Pfam" id="PF03551"/>
    </source>
</evidence>
<name>A0A497EYP2_9CREN</name>
<dbReference type="InterPro" id="IPR036388">
    <property type="entry name" value="WH-like_DNA-bd_sf"/>
</dbReference>
<dbReference type="SUPFAM" id="SSF46785">
    <property type="entry name" value="Winged helix' DNA-binding domain"/>
    <property type="match status" value="1"/>
</dbReference>
<dbReference type="AlphaFoldDB" id="A0A497EYP2"/>
<feature type="non-terminal residue" evidence="2">
    <location>
        <position position="1"/>
    </location>
</feature>
<evidence type="ECO:0000313" key="3">
    <source>
        <dbReference type="Proteomes" id="UP000272051"/>
    </source>
</evidence>
<comment type="caution">
    <text evidence="2">The sequence shown here is derived from an EMBL/GenBank/DDBJ whole genome shotgun (WGS) entry which is preliminary data.</text>
</comment>
<dbReference type="EMBL" id="QMQX01000058">
    <property type="protein sequence ID" value="RLE52307.1"/>
    <property type="molecule type" value="Genomic_DNA"/>
</dbReference>
<dbReference type="PANTHER" id="PTHR43252:SF2">
    <property type="entry name" value="TRANSCRIPTION REGULATOR, PADR-LIKE FAMILY"/>
    <property type="match status" value="1"/>
</dbReference>